<feature type="compositionally biased region" description="Acidic residues" evidence="2">
    <location>
        <begin position="889"/>
        <end position="898"/>
    </location>
</feature>
<dbReference type="Proteomes" id="UP000076154">
    <property type="component" value="Unassembled WGS sequence"/>
</dbReference>
<dbReference type="InterPro" id="IPR007275">
    <property type="entry name" value="YTH_domain"/>
</dbReference>
<feature type="compositionally biased region" description="Low complexity" evidence="2">
    <location>
        <begin position="592"/>
        <end position="601"/>
    </location>
</feature>
<dbReference type="CDD" id="cd00590">
    <property type="entry name" value="RRM_SF"/>
    <property type="match status" value="1"/>
</dbReference>
<feature type="region of interest" description="Disordered" evidence="2">
    <location>
        <begin position="354"/>
        <end position="420"/>
    </location>
</feature>
<dbReference type="STRING" id="39966.A0A369IZJ8"/>
<evidence type="ECO:0000256" key="1">
    <source>
        <dbReference type="PROSITE-ProRule" id="PRU00176"/>
    </source>
</evidence>
<dbReference type="Gene3D" id="3.30.70.330">
    <property type="match status" value="1"/>
</dbReference>
<evidence type="ECO:0008006" key="7">
    <source>
        <dbReference type="Google" id="ProtNLM"/>
    </source>
</evidence>
<dbReference type="PANTHER" id="PTHR12357">
    <property type="entry name" value="YTH YT521-B HOMOLOGY DOMAIN-CONTAINING"/>
    <property type="match status" value="1"/>
</dbReference>
<organism evidence="5 6">
    <name type="scientific">Hypsizygus marmoreus</name>
    <name type="common">White beech mushroom</name>
    <name type="synonym">Agaricus marmoreus</name>
    <dbReference type="NCBI Taxonomy" id="39966"/>
    <lineage>
        <taxon>Eukaryota</taxon>
        <taxon>Fungi</taxon>
        <taxon>Dikarya</taxon>
        <taxon>Basidiomycota</taxon>
        <taxon>Agaricomycotina</taxon>
        <taxon>Agaricomycetes</taxon>
        <taxon>Agaricomycetidae</taxon>
        <taxon>Agaricales</taxon>
        <taxon>Tricholomatineae</taxon>
        <taxon>Lyophyllaceae</taxon>
        <taxon>Hypsizygus</taxon>
    </lineage>
</organism>
<dbReference type="SUPFAM" id="SSF54928">
    <property type="entry name" value="RNA-binding domain, RBD"/>
    <property type="match status" value="1"/>
</dbReference>
<dbReference type="PROSITE" id="PS50882">
    <property type="entry name" value="YTH"/>
    <property type="match status" value="2"/>
</dbReference>
<dbReference type="OrthoDB" id="6103986at2759"/>
<dbReference type="InterPro" id="IPR057720">
    <property type="entry name" value="RRM_YTH1"/>
</dbReference>
<gene>
    <name evidence="5" type="ORF">Hypma_016408</name>
</gene>
<dbReference type="GO" id="GO:0000398">
    <property type="term" value="P:mRNA splicing, via spliceosome"/>
    <property type="evidence" value="ECO:0007669"/>
    <property type="project" value="TreeGrafter"/>
</dbReference>
<feature type="compositionally biased region" description="Basic and acidic residues" evidence="2">
    <location>
        <begin position="26"/>
        <end position="37"/>
    </location>
</feature>
<keyword evidence="1" id="KW-0694">RNA-binding</keyword>
<dbReference type="InterPro" id="IPR012677">
    <property type="entry name" value="Nucleotide-bd_a/b_plait_sf"/>
</dbReference>
<evidence type="ECO:0000313" key="5">
    <source>
        <dbReference type="EMBL" id="RDB14572.1"/>
    </source>
</evidence>
<feature type="compositionally biased region" description="Pro residues" evidence="2">
    <location>
        <begin position="373"/>
        <end position="410"/>
    </location>
</feature>
<feature type="region of interest" description="Disordered" evidence="2">
    <location>
        <begin position="286"/>
        <end position="317"/>
    </location>
</feature>
<dbReference type="EMBL" id="LUEZ02000096">
    <property type="protein sequence ID" value="RDB14572.1"/>
    <property type="molecule type" value="Genomic_DNA"/>
</dbReference>
<dbReference type="Pfam" id="PF04146">
    <property type="entry name" value="YTH"/>
    <property type="match status" value="1"/>
</dbReference>
<feature type="compositionally biased region" description="Polar residues" evidence="2">
    <location>
        <begin position="79"/>
        <end position="90"/>
    </location>
</feature>
<feature type="region of interest" description="Disordered" evidence="2">
    <location>
        <begin position="205"/>
        <end position="257"/>
    </location>
</feature>
<feature type="domain" description="YTH" evidence="4">
    <location>
        <begin position="612"/>
        <end position="747"/>
    </location>
</feature>
<feature type="compositionally biased region" description="Low complexity" evidence="2">
    <location>
        <begin position="686"/>
        <end position="709"/>
    </location>
</feature>
<dbReference type="GO" id="GO:0003729">
    <property type="term" value="F:mRNA binding"/>
    <property type="evidence" value="ECO:0007669"/>
    <property type="project" value="TreeGrafter"/>
</dbReference>
<dbReference type="InterPro" id="IPR045168">
    <property type="entry name" value="YTH_prot"/>
</dbReference>
<dbReference type="CDD" id="cd21134">
    <property type="entry name" value="YTH"/>
    <property type="match status" value="2"/>
</dbReference>
<feature type="region of interest" description="Disordered" evidence="2">
    <location>
        <begin position="542"/>
        <end position="601"/>
    </location>
</feature>
<feature type="compositionally biased region" description="Basic residues" evidence="2">
    <location>
        <begin position="91"/>
        <end position="108"/>
    </location>
</feature>
<accession>A0A369IZJ8</accession>
<dbReference type="Gene3D" id="3.10.590.10">
    <property type="entry name" value="ph1033 like domains"/>
    <property type="match status" value="2"/>
</dbReference>
<feature type="compositionally biased region" description="Acidic residues" evidence="2">
    <location>
        <begin position="869"/>
        <end position="879"/>
    </location>
</feature>
<evidence type="ECO:0000259" key="3">
    <source>
        <dbReference type="PROSITE" id="PS50102"/>
    </source>
</evidence>
<protein>
    <recommendedName>
        <fullName evidence="7">YTH domain-containing protein</fullName>
    </recommendedName>
</protein>
<name>A0A369IZJ8_HYPMA</name>
<feature type="region of interest" description="Disordered" evidence="2">
    <location>
        <begin position="1"/>
        <end position="152"/>
    </location>
</feature>
<dbReference type="InterPro" id="IPR035979">
    <property type="entry name" value="RBD_domain_sf"/>
</dbReference>
<feature type="domain" description="RRM" evidence="3">
    <location>
        <begin position="429"/>
        <end position="506"/>
    </location>
</feature>
<feature type="compositionally biased region" description="Low complexity" evidence="2">
    <location>
        <begin position="356"/>
        <end position="372"/>
    </location>
</feature>
<reference evidence="5" key="1">
    <citation type="submission" date="2018-04" db="EMBL/GenBank/DDBJ databases">
        <title>Whole genome sequencing of Hypsizygus marmoreus.</title>
        <authorList>
            <person name="Choi I.-G."/>
            <person name="Min B."/>
            <person name="Kim J.-G."/>
            <person name="Kim S."/>
            <person name="Oh Y.-L."/>
            <person name="Kong W.-S."/>
            <person name="Park H."/>
            <person name="Jeong J."/>
            <person name="Song E.-S."/>
        </authorList>
    </citation>
    <scope>NUCLEOTIDE SEQUENCE [LARGE SCALE GENOMIC DNA]</scope>
    <source>
        <strain evidence="5">51987-8</strain>
    </source>
</reference>
<comment type="caution">
    <text evidence="5">The sequence shown here is derived from an EMBL/GenBank/DDBJ whole genome shotgun (WGS) entry which is preliminary data.</text>
</comment>
<evidence type="ECO:0000313" key="6">
    <source>
        <dbReference type="Proteomes" id="UP000076154"/>
    </source>
</evidence>
<dbReference type="PANTHER" id="PTHR12357:SF3">
    <property type="entry name" value="YTH DOMAIN-CONTAINING PROTEIN 1"/>
    <property type="match status" value="1"/>
</dbReference>
<dbReference type="Pfam" id="PF25701">
    <property type="entry name" value="RRM_YTH1"/>
    <property type="match status" value="1"/>
</dbReference>
<dbReference type="GO" id="GO:0000381">
    <property type="term" value="P:regulation of alternative mRNA splicing, via spliceosome"/>
    <property type="evidence" value="ECO:0007669"/>
    <property type="project" value="TreeGrafter"/>
</dbReference>
<keyword evidence="6" id="KW-1185">Reference proteome</keyword>
<dbReference type="InParanoid" id="A0A369IZJ8"/>
<feature type="compositionally biased region" description="Low complexity" evidence="2">
    <location>
        <begin position="849"/>
        <end position="861"/>
    </location>
</feature>
<evidence type="ECO:0000259" key="4">
    <source>
        <dbReference type="PROSITE" id="PS50882"/>
    </source>
</evidence>
<proteinExistence type="predicted"/>
<feature type="region of interest" description="Disordered" evidence="2">
    <location>
        <begin position="808"/>
        <end position="906"/>
    </location>
</feature>
<dbReference type="AlphaFoldDB" id="A0A369IZJ8"/>
<feature type="region of interest" description="Disordered" evidence="2">
    <location>
        <begin position="684"/>
        <end position="764"/>
    </location>
</feature>
<dbReference type="InterPro" id="IPR000504">
    <property type="entry name" value="RRM_dom"/>
</dbReference>
<dbReference type="PROSITE" id="PS50102">
    <property type="entry name" value="RRM"/>
    <property type="match status" value="1"/>
</dbReference>
<feature type="compositionally biased region" description="Pro residues" evidence="2">
    <location>
        <begin position="130"/>
        <end position="147"/>
    </location>
</feature>
<evidence type="ECO:0000256" key="2">
    <source>
        <dbReference type="SAM" id="MobiDB-lite"/>
    </source>
</evidence>
<sequence length="1001" mass="108645">MMVDALHNGDFLLRETTPTPSLSVAQEKEPPSDRKPSSSDSEVFYDTDLSPTPPAEADFSGGLDSPANSMSGDAREGKQQSSSMSDQTRANPRRSPRSSSTSHHRPKIVRPPPSSSVPYGFSPQENVHNPPTPSRFPAPSPHYPAAPLPYDQRTGFRHYPMSAQPPMSMDHTPPVPYTYPHPYSHPGLPDSNMVSQNIHASYQPMLQPQYHPPDTAAPAHPFSAPGPSSMYPHHSTTSPPVHSPPPTSSASPSGGYVGTTTYPSLHYPATPQYAYPHPHSFSTPPPMYPSQYPPMYPSQDAPSHYSQHFPGSPDAERQGTWYYLPHTGSVSPQQYETAYQSHYPMPYSTNHHDMHSYASGTPASPAPSSAYPMSPPLQPTSPPHPIPTSPPIPAAAPPQIDPGGRPPPAEKPIVRRSYHPNPPAHRSEWVMWAGNVPSDATHDELWRFFNQPSPNAPGDEPTTSGVLSIFLISRSSCAFVNFESEHHLLQAIERFNNQSLRPHDSRCPRLVCRVRKKDDDLKAGVGGQRGIGIHTKWIKDQKGKGVASSDTSDVSTDDRRSTASSDQLAGVMSQLSVSSDEESRQKHATQHSGSSGSYTSTNSSLLTRYFPQRYFILKSLTQFDLDLSVEKGLWATQKHNEGILDQAYRTSQDVFLIFSVNKSGEFYGYARMAGPIRHGEHSVSWATRTTDSAPSSRSSLSPVTSRASVHSPPGNAEEGSPGSGRVPQLKGQGKNFFSPSPGPSRLVDKSPLPILSSDTQRNEPSNYLAHEAESLPVVPGIKVQSAPAELGVGRQKVAQVPIIKHSLDTQIFQGHTPGAADDDDFRLDPEAPIRAMRSSDSGDSPEKQSTGTGTGTSSSRGMSLLQAVAEEEEKAENEPFEGTPKVPADETEGVDEGAAEAAREEAWGESFKIEWHCTEKLPFHRTRHIRNPWNHDREVKVSRDGTELEPTVGRRLLEEWSRLAEAQSPAVPPGKGGGQAKRGGKSSAAKETADAPGGAGG</sequence>
<feature type="domain" description="YTH" evidence="4">
    <location>
        <begin position="823"/>
        <end position="960"/>
    </location>
</feature>
<feature type="compositionally biased region" description="Pro residues" evidence="2">
    <location>
        <begin position="286"/>
        <end position="296"/>
    </location>
</feature>
<dbReference type="GO" id="GO:1990247">
    <property type="term" value="F:N6-methyladenosine-containing RNA reader activity"/>
    <property type="evidence" value="ECO:0007669"/>
    <property type="project" value="TreeGrafter"/>
</dbReference>
<dbReference type="GO" id="GO:0005654">
    <property type="term" value="C:nucleoplasm"/>
    <property type="evidence" value="ECO:0007669"/>
    <property type="project" value="TreeGrafter"/>
</dbReference>
<feature type="region of interest" description="Disordered" evidence="2">
    <location>
        <begin position="963"/>
        <end position="1001"/>
    </location>
</feature>